<dbReference type="InParanoid" id="W5N2M2"/>
<dbReference type="CDD" id="cd02982">
    <property type="entry name" value="PDI_b'_family"/>
    <property type="match status" value="1"/>
</dbReference>
<evidence type="ECO:0000256" key="1">
    <source>
        <dbReference type="ARBA" id="ARBA00006347"/>
    </source>
</evidence>
<dbReference type="Gene3D" id="3.40.30.10">
    <property type="entry name" value="Glutaredoxin"/>
    <property type="match status" value="2"/>
</dbReference>
<dbReference type="Pfam" id="PF13848">
    <property type="entry name" value="Thioredoxin_6"/>
    <property type="match status" value="1"/>
</dbReference>
<keyword evidence="3" id="KW-1185">Reference proteome</keyword>
<dbReference type="eggNOG" id="KOG0191">
    <property type="taxonomic scope" value="Eukaryota"/>
</dbReference>
<comment type="similarity">
    <text evidence="1">Belongs to the protein disulfide isomerase family.</text>
</comment>
<dbReference type="Bgee" id="ENSLOCG00000012093">
    <property type="expression patterns" value="Expressed in testis and 3 other cell types or tissues"/>
</dbReference>
<reference evidence="2" key="3">
    <citation type="submission" date="2025-09" db="UniProtKB">
        <authorList>
            <consortium name="Ensembl"/>
        </authorList>
    </citation>
    <scope>IDENTIFICATION</scope>
</reference>
<dbReference type="STRING" id="7918.ENSLOCP00000014881"/>
<dbReference type="AlphaFoldDB" id="W5N2M2"/>
<evidence type="ECO:0000313" key="3">
    <source>
        <dbReference type="Proteomes" id="UP000018468"/>
    </source>
</evidence>
<protein>
    <recommendedName>
        <fullName evidence="4">Endoplasmic reticulum protein 27</fullName>
    </recommendedName>
</protein>
<reference evidence="3" key="1">
    <citation type="submission" date="2011-12" db="EMBL/GenBank/DDBJ databases">
        <title>The Draft Genome of Lepisosteus oculatus.</title>
        <authorList>
            <consortium name="The Broad Institute Genome Assembly &amp; Analysis Group"/>
            <consortium name="Computational R&amp;D Group"/>
            <consortium name="and Sequencing Platform"/>
            <person name="Di Palma F."/>
            <person name="Alfoldi J."/>
            <person name="Johnson J."/>
            <person name="Berlin A."/>
            <person name="Gnerre S."/>
            <person name="Jaffe D."/>
            <person name="MacCallum I."/>
            <person name="Young S."/>
            <person name="Walker B.J."/>
            <person name="Lander E.S."/>
            <person name="Lindblad-Toh K."/>
        </authorList>
    </citation>
    <scope>NUCLEOTIDE SEQUENCE [LARGE SCALE GENOMIC DNA]</scope>
</reference>
<sequence>GFQEFLSVASRLQTLPFALCSEPEVWQLYNITGDTVSIFRQTDSHQENLQLQERMKIDSDGLTRFIRTNELYYLTEYNDMTAVGLFSSPVRAHLLLLADKRSAGFAQLRELLRALAPQYRGQLLFVLIDGAVSSNRRSLEYFGLKSHDLPAVGLYDTQTDRKWLMQAQEVTTEHVQEFCYSYLRGDLQEQNDPPTSAATHSKSEL</sequence>
<dbReference type="Proteomes" id="UP000018468">
    <property type="component" value="Linkage group LG12"/>
</dbReference>
<evidence type="ECO:0000313" key="2">
    <source>
        <dbReference type="Ensembl" id="ENSLOCP00000014881.1"/>
    </source>
</evidence>
<dbReference type="OMA" id="EESHGYK"/>
<dbReference type="GeneTree" id="ENSGT00930000151058"/>
<name>W5N2M2_LEPOC</name>
<proteinExistence type="inferred from homology"/>
<dbReference type="InterPro" id="IPR036249">
    <property type="entry name" value="Thioredoxin-like_sf"/>
</dbReference>
<dbReference type="EMBL" id="AHAT01039183">
    <property type="status" value="NOT_ANNOTATED_CDS"/>
    <property type="molecule type" value="Genomic_DNA"/>
</dbReference>
<dbReference type="EMBL" id="AHAT01039184">
    <property type="status" value="NOT_ANNOTATED_CDS"/>
    <property type="molecule type" value="Genomic_DNA"/>
</dbReference>
<dbReference type="SUPFAM" id="SSF52833">
    <property type="entry name" value="Thioredoxin-like"/>
    <property type="match status" value="2"/>
</dbReference>
<accession>W5N2M2</accession>
<reference evidence="2" key="2">
    <citation type="submission" date="2025-08" db="UniProtKB">
        <authorList>
            <consortium name="Ensembl"/>
        </authorList>
    </citation>
    <scope>IDENTIFICATION</scope>
</reference>
<dbReference type="PANTHER" id="PTHR18929:SF253">
    <property type="entry name" value="ENDOPLASMIC RETICULUM RESIDENT PROTEIN 27"/>
    <property type="match status" value="1"/>
</dbReference>
<dbReference type="HOGENOM" id="CLU_088451_0_0_1"/>
<dbReference type="PANTHER" id="PTHR18929">
    <property type="entry name" value="PROTEIN DISULFIDE ISOMERASE"/>
    <property type="match status" value="1"/>
</dbReference>
<evidence type="ECO:0008006" key="4">
    <source>
        <dbReference type="Google" id="ProtNLM"/>
    </source>
</evidence>
<dbReference type="EMBL" id="AHAT01039185">
    <property type="status" value="NOT_ANNOTATED_CDS"/>
    <property type="molecule type" value="Genomic_DNA"/>
</dbReference>
<dbReference type="CDD" id="cd02981">
    <property type="entry name" value="PDI_b_family"/>
    <property type="match status" value="1"/>
</dbReference>
<dbReference type="Ensembl" id="ENSLOCT00000014910.1">
    <property type="protein sequence ID" value="ENSLOCP00000014881.1"/>
    <property type="gene ID" value="ENSLOCG00000012093.1"/>
</dbReference>
<organism evidence="2 3">
    <name type="scientific">Lepisosteus oculatus</name>
    <name type="common">Spotted gar</name>
    <dbReference type="NCBI Taxonomy" id="7918"/>
    <lineage>
        <taxon>Eukaryota</taxon>
        <taxon>Metazoa</taxon>
        <taxon>Chordata</taxon>
        <taxon>Craniata</taxon>
        <taxon>Vertebrata</taxon>
        <taxon>Euteleostomi</taxon>
        <taxon>Actinopterygii</taxon>
        <taxon>Neopterygii</taxon>
        <taxon>Holostei</taxon>
        <taxon>Semionotiformes</taxon>
        <taxon>Lepisosteidae</taxon>
        <taxon>Lepisosteus</taxon>
    </lineage>
</organism>